<keyword evidence="4" id="KW-1185">Reference proteome</keyword>
<evidence type="ECO:0000313" key="3">
    <source>
        <dbReference type="EMBL" id="KAF4617420.1"/>
    </source>
</evidence>
<feature type="compositionally biased region" description="Low complexity" evidence="1">
    <location>
        <begin position="237"/>
        <end position="250"/>
    </location>
</feature>
<dbReference type="GO" id="GO:0008418">
    <property type="term" value="F:protein-N-terminal asparagine amidohydrolase activity"/>
    <property type="evidence" value="ECO:0007669"/>
    <property type="project" value="InterPro"/>
</dbReference>
<dbReference type="PROSITE" id="PS50263">
    <property type="entry name" value="CN_HYDROLASE"/>
    <property type="match status" value="1"/>
</dbReference>
<reference evidence="3 4" key="1">
    <citation type="submission" date="2019-12" db="EMBL/GenBank/DDBJ databases">
        <authorList>
            <person name="Floudas D."/>
            <person name="Bentzer J."/>
            <person name="Ahren D."/>
            <person name="Johansson T."/>
            <person name="Persson P."/>
            <person name="Tunlid A."/>
        </authorList>
    </citation>
    <scope>NUCLEOTIDE SEQUENCE [LARGE SCALE GENOMIC DNA]</scope>
    <source>
        <strain evidence="3 4">CBS 102.39</strain>
    </source>
</reference>
<protein>
    <recommendedName>
        <fullName evidence="2">CN hydrolase domain-containing protein</fullName>
    </recommendedName>
</protein>
<dbReference type="InterPro" id="IPR036526">
    <property type="entry name" value="C-N_Hydrolase_sf"/>
</dbReference>
<dbReference type="SUPFAM" id="SSF56317">
    <property type="entry name" value="Carbon-nitrogen hydrolase"/>
    <property type="match status" value="1"/>
</dbReference>
<gene>
    <name evidence="3" type="ORF">D9613_006193</name>
</gene>
<dbReference type="InterPro" id="IPR039703">
    <property type="entry name" value="Nta1"/>
</dbReference>
<dbReference type="PANTHER" id="PTHR11750">
    <property type="entry name" value="PROTEIN N-TERMINAL AMIDASE"/>
    <property type="match status" value="1"/>
</dbReference>
<evidence type="ECO:0000313" key="4">
    <source>
        <dbReference type="Proteomes" id="UP000521872"/>
    </source>
</evidence>
<feature type="domain" description="CN hydrolase" evidence="2">
    <location>
        <begin position="1"/>
        <end position="311"/>
    </location>
</feature>
<organism evidence="3 4">
    <name type="scientific">Agrocybe pediades</name>
    <dbReference type="NCBI Taxonomy" id="84607"/>
    <lineage>
        <taxon>Eukaryota</taxon>
        <taxon>Fungi</taxon>
        <taxon>Dikarya</taxon>
        <taxon>Basidiomycota</taxon>
        <taxon>Agaricomycotina</taxon>
        <taxon>Agaricomycetes</taxon>
        <taxon>Agaricomycetidae</taxon>
        <taxon>Agaricales</taxon>
        <taxon>Agaricineae</taxon>
        <taxon>Strophariaceae</taxon>
        <taxon>Agrocybe</taxon>
    </lineage>
</organism>
<evidence type="ECO:0000256" key="1">
    <source>
        <dbReference type="SAM" id="MobiDB-lite"/>
    </source>
</evidence>
<feature type="region of interest" description="Disordered" evidence="1">
    <location>
        <begin position="230"/>
        <end position="250"/>
    </location>
</feature>
<dbReference type="InterPro" id="IPR003010">
    <property type="entry name" value="C-N_Hydrolase"/>
</dbReference>
<name>A0A8H4QU01_9AGAR</name>
<dbReference type="AlphaFoldDB" id="A0A8H4QU01"/>
<dbReference type="GO" id="GO:0070773">
    <property type="term" value="F:protein-N-terminal glutamine amidohydrolase activity"/>
    <property type="evidence" value="ECO:0007669"/>
    <property type="project" value="InterPro"/>
</dbReference>
<evidence type="ECO:0000259" key="2">
    <source>
        <dbReference type="PROSITE" id="PS50263"/>
    </source>
</evidence>
<accession>A0A8H4QU01</accession>
<dbReference type="Pfam" id="PF00795">
    <property type="entry name" value="CN_hydrolase"/>
    <property type="match status" value="1"/>
</dbReference>
<comment type="caution">
    <text evidence="3">The sequence shown here is derived from an EMBL/GenBank/DDBJ whole genome shotgun (WGS) entry which is preliminary data.</text>
</comment>
<proteinExistence type="predicted"/>
<dbReference type="GO" id="GO:0030163">
    <property type="term" value="P:protein catabolic process"/>
    <property type="evidence" value="ECO:0007669"/>
    <property type="project" value="TreeGrafter"/>
</dbReference>
<dbReference type="Proteomes" id="UP000521872">
    <property type="component" value="Unassembled WGS sequence"/>
</dbReference>
<dbReference type="Gene3D" id="3.60.110.10">
    <property type="entry name" value="Carbon-nitrogen hydrolase"/>
    <property type="match status" value="1"/>
</dbReference>
<dbReference type="EMBL" id="JAACJL010000030">
    <property type="protein sequence ID" value="KAF4617420.1"/>
    <property type="molecule type" value="Genomic_DNA"/>
</dbReference>
<sequence>MIEALQYLILEGLMIRIEPKSIDLLCFPEMAFTGYAFGDATAILPHLEQPKTGATSQFCSEIAKLLQCYVLAGYPERLGEDELAEIEASAKQRGDKPLLTPEGNEIHQVGANSAVFYGPDGAYIGGYRKTHLFHIDKSWAKPGTGFTTFTLPSPLQTLSLGICMDLNPQIPEWTSEGGPFEIADYCLEKKSNVLILLNAWLDSRKEPDEERDWSTLNYWAVRTRPLWMDGRDGSDTSYSEGSASPPAAESILDSDGQETVMIVCNRSGQENDNLYAGSSAIFSMQRGAGRPKLLDGMERREEDIRIWNIKVPEMENKAQV</sequence>
<dbReference type="PANTHER" id="PTHR11750:SF26">
    <property type="entry name" value="PROTEIN N-TERMINAL AMIDASE"/>
    <property type="match status" value="1"/>
</dbReference>